<proteinExistence type="predicted"/>
<keyword evidence="4" id="KW-0808">Transferase</keyword>
<dbReference type="Gene3D" id="3.40.720.10">
    <property type="entry name" value="Alkaline Phosphatase, subunit A"/>
    <property type="match status" value="1"/>
</dbReference>
<gene>
    <name evidence="4" type="ORF">H5P30_14195</name>
</gene>
<keyword evidence="2 4" id="KW-0378">Hydrolase</keyword>
<sequence>MSAPNILILTTDQQRWDALGANGNSSIRTPNLDRLSASGTNFDHCFVQNPVCMPSRVSFLTGCYPSTLGITHMGVPVPPEAVTLPRLLRSSGYYSGCFGKLHFLPHANRDHREVHPDYGFDELQVSDEPGVYEDAYRAWVRRTDPEQLDFLSVGLPPARHDWQRIMNQPDGICHPSHEKRSDFEGAIPFRGKDSVTHSAFVADRTINFLQRQTRQPFLCVSGFYSPHAPWVVPQRFLDLYDPDAFDLLDHPDDLATLTEAEKSHLRAAWHGYYAAISEVDFHIGRILDELEAQNLLDSTIIVFTSDHGEWLGEQGRWGKGYPGTDSVARVPLLVHAPGTGGGRGTTSTGIVEALDVVPTLLELTGVQQAPHLQGGKLCRSPKGISV</sequence>
<dbReference type="InterPro" id="IPR017850">
    <property type="entry name" value="Alkaline_phosphatase_core_sf"/>
</dbReference>
<protein>
    <submittedName>
        <fullName evidence="4">Sulfatase-like hydrolase/transferase</fullName>
    </submittedName>
</protein>
<dbReference type="AlphaFoldDB" id="A0A7X1E4V3"/>
<dbReference type="GO" id="GO:0005737">
    <property type="term" value="C:cytoplasm"/>
    <property type="evidence" value="ECO:0007669"/>
    <property type="project" value="TreeGrafter"/>
</dbReference>
<dbReference type="PANTHER" id="PTHR45953:SF1">
    <property type="entry name" value="IDURONATE 2-SULFATASE"/>
    <property type="match status" value="1"/>
</dbReference>
<organism evidence="4 5">
    <name type="scientific">Puniceicoccus vermicola</name>
    <dbReference type="NCBI Taxonomy" id="388746"/>
    <lineage>
        <taxon>Bacteria</taxon>
        <taxon>Pseudomonadati</taxon>
        <taxon>Verrucomicrobiota</taxon>
        <taxon>Opitutia</taxon>
        <taxon>Puniceicoccales</taxon>
        <taxon>Puniceicoccaceae</taxon>
        <taxon>Puniceicoccus</taxon>
    </lineage>
</organism>
<dbReference type="GO" id="GO:0016740">
    <property type="term" value="F:transferase activity"/>
    <property type="evidence" value="ECO:0007669"/>
    <property type="project" value="UniProtKB-KW"/>
</dbReference>
<evidence type="ECO:0000313" key="5">
    <source>
        <dbReference type="Proteomes" id="UP000525652"/>
    </source>
</evidence>
<dbReference type="InterPro" id="IPR000917">
    <property type="entry name" value="Sulfatase_N"/>
</dbReference>
<dbReference type="Proteomes" id="UP000525652">
    <property type="component" value="Unassembled WGS sequence"/>
</dbReference>
<evidence type="ECO:0000259" key="3">
    <source>
        <dbReference type="Pfam" id="PF00884"/>
    </source>
</evidence>
<keyword evidence="1" id="KW-0479">Metal-binding</keyword>
<dbReference type="SUPFAM" id="SSF53649">
    <property type="entry name" value="Alkaline phosphatase-like"/>
    <property type="match status" value="1"/>
</dbReference>
<evidence type="ECO:0000256" key="2">
    <source>
        <dbReference type="ARBA" id="ARBA00022801"/>
    </source>
</evidence>
<keyword evidence="5" id="KW-1185">Reference proteome</keyword>
<name>A0A7X1E4V3_9BACT</name>
<dbReference type="PANTHER" id="PTHR45953">
    <property type="entry name" value="IDURONATE 2-SULFATASE"/>
    <property type="match status" value="1"/>
</dbReference>
<dbReference type="RefSeq" id="WP_185693593.1">
    <property type="nucleotide sequence ID" value="NZ_JACHVA010000106.1"/>
</dbReference>
<dbReference type="GO" id="GO:0046872">
    <property type="term" value="F:metal ion binding"/>
    <property type="evidence" value="ECO:0007669"/>
    <property type="project" value="UniProtKB-KW"/>
</dbReference>
<reference evidence="4 5" key="1">
    <citation type="submission" date="2020-07" db="EMBL/GenBank/DDBJ databases">
        <authorList>
            <person name="Feng X."/>
        </authorList>
    </citation>
    <scope>NUCLEOTIDE SEQUENCE [LARGE SCALE GENOMIC DNA]</scope>
    <source>
        <strain evidence="4 5">JCM14086</strain>
    </source>
</reference>
<evidence type="ECO:0000313" key="4">
    <source>
        <dbReference type="EMBL" id="MBC2602930.1"/>
    </source>
</evidence>
<dbReference type="EMBL" id="JACHVA010000106">
    <property type="protein sequence ID" value="MBC2602930.1"/>
    <property type="molecule type" value="Genomic_DNA"/>
</dbReference>
<accession>A0A7X1E4V3</accession>
<dbReference type="GO" id="GO:0008484">
    <property type="term" value="F:sulfuric ester hydrolase activity"/>
    <property type="evidence" value="ECO:0007669"/>
    <property type="project" value="TreeGrafter"/>
</dbReference>
<evidence type="ECO:0000256" key="1">
    <source>
        <dbReference type="ARBA" id="ARBA00022723"/>
    </source>
</evidence>
<comment type="caution">
    <text evidence="4">The sequence shown here is derived from an EMBL/GenBank/DDBJ whole genome shotgun (WGS) entry which is preliminary data.</text>
</comment>
<dbReference type="Pfam" id="PF00884">
    <property type="entry name" value="Sulfatase"/>
    <property type="match status" value="1"/>
</dbReference>
<feature type="domain" description="Sulfatase N-terminal" evidence="3">
    <location>
        <begin position="4"/>
        <end position="366"/>
    </location>
</feature>